<dbReference type="EMBL" id="BMUL01000037">
    <property type="protein sequence ID" value="GHB11869.1"/>
    <property type="molecule type" value="Genomic_DNA"/>
</dbReference>
<organism evidence="1 2">
    <name type="scientific">Streptomyces termitum</name>
    <dbReference type="NCBI Taxonomy" id="67368"/>
    <lineage>
        <taxon>Bacteria</taxon>
        <taxon>Bacillati</taxon>
        <taxon>Actinomycetota</taxon>
        <taxon>Actinomycetes</taxon>
        <taxon>Kitasatosporales</taxon>
        <taxon>Streptomycetaceae</taxon>
        <taxon>Streptomyces</taxon>
    </lineage>
</organism>
<comment type="caution">
    <text evidence="1">The sequence shown here is derived from an EMBL/GenBank/DDBJ whole genome shotgun (WGS) entry which is preliminary data.</text>
</comment>
<dbReference type="Proteomes" id="UP000644020">
    <property type="component" value="Unassembled WGS sequence"/>
</dbReference>
<proteinExistence type="predicted"/>
<name>A0A918WEF2_9ACTN</name>
<protein>
    <submittedName>
        <fullName evidence="1">Uncharacterized protein</fullName>
    </submittedName>
</protein>
<keyword evidence="2" id="KW-1185">Reference proteome</keyword>
<gene>
    <name evidence="1" type="ORF">GCM10010305_63110</name>
</gene>
<sequence length="129" mass="14943">MSPFKLWKLELTDETLELCWLDEKLLPPAPNPPAWKLLLLDCWLKLLALNCWTTEGMMPWKTGPKFCGMRLLVLIAEEADVLWKNCWKDEVRPDKGDAIRLKALPSKLVCNELTKLVNWIKVLEAMLPN</sequence>
<reference evidence="1" key="1">
    <citation type="journal article" date="2014" name="Int. J. Syst. Evol. Microbiol.">
        <title>Complete genome sequence of Corynebacterium casei LMG S-19264T (=DSM 44701T), isolated from a smear-ripened cheese.</title>
        <authorList>
            <consortium name="US DOE Joint Genome Institute (JGI-PGF)"/>
            <person name="Walter F."/>
            <person name="Albersmeier A."/>
            <person name="Kalinowski J."/>
            <person name="Ruckert C."/>
        </authorList>
    </citation>
    <scope>NUCLEOTIDE SEQUENCE</scope>
    <source>
        <strain evidence="1">JCM 4518</strain>
    </source>
</reference>
<reference evidence="1" key="2">
    <citation type="submission" date="2020-09" db="EMBL/GenBank/DDBJ databases">
        <authorList>
            <person name="Sun Q."/>
            <person name="Ohkuma M."/>
        </authorList>
    </citation>
    <scope>NUCLEOTIDE SEQUENCE</scope>
    <source>
        <strain evidence="1">JCM 4518</strain>
    </source>
</reference>
<dbReference type="AlphaFoldDB" id="A0A918WEF2"/>
<evidence type="ECO:0000313" key="2">
    <source>
        <dbReference type="Proteomes" id="UP000644020"/>
    </source>
</evidence>
<accession>A0A918WEF2</accession>
<evidence type="ECO:0000313" key="1">
    <source>
        <dbReference type="EMBL" id="GHB11869.1"/>
    </source>
</evidence>